<evidence type="ECO:0000259" key="2">
    <source>
        <dbReference type="Pfam" id="PF21787"/>
    </source>
</evidence>
<feature type="coiled-coil region" evidence="1">
    <location>
        <begin position="303"/>
        <end position="338"/>
    </location>
</feature>
<feature type="domain" description="Transposable element P transposase-like RNase H" evidence="2">
    <location>
        <begin position="413"/>
        <end position="547"/>
    </location>
</feature>
<reference evidence="4" key="1">
    <citation type="submission" date="2018-04" db="EMBL/GenBank/DDBJ databases">
        <title>Transcriptome of Schizaphis graminum biotype I.</title>
        <authorList>
            <person name="Scully E.D."/>
            <person name="Geib S.M."/>
            <person name="Palmer N.A."/>
            <person name="Koch K."/>
            <person name="Bradshaw J."/>
            <person name="Heng-Moss T."/>
            <person name="Sarath G."/>
        </authorList>
    </citation>
    <scope>NUCLEOTIDE SEQUENCE</scope>
</reference>
<proteinExistence type="predicted"/>
<gene>
    <name evidence="4" type="primary">THAP9_32</name>
    <name evidence="4" type="ORF">g.165382</name>
</gene>
<feature type="domain" description="Transposable element P transposase-like GTP-binding insertion" evidence="3">
    <location>
        <begin position="577"/>
        <end position="690"/>
    </location>
</feature>
<dbReference type="EMBL" id="GGMR01006022">
    <property type="protein sequence ID" value="MBY18641.1"/>
    <property type="molecule type" value="Transcribed_RNA"/>
</dbReference>
<name>A0A2S2NN73_SCHGA</name>
<organism evidence="4">
    <name type="scientific">Schizaphis graminum</name>
    <name type="common">Green bug aphid</name>
    <dbReference type="NCBI Taxonomy" id="13262"/>
    <lineage>
        <taxon>Eukaryota</taxon>
        <taxon>Metazoa</taxon>
        <taxon>Ecdysozoa</taxon>
        <taxon>Arthropoda</taxon>
        <taxon>Hexapoda</taxon>
        <taxon>Insecta</taxon>
        <taxon>Pterygota</taxon>
        <taxon>Neoptera</taxon>
        <taxon>Paraneoptera</taxon>
        <taxon>Hemiptera</taxon>
        <taxon>Sternorrhyncha</taxon>
        <taxon>Aphidomorpha</taxon>
        <taxon>Aphidoidea</taxon>
        <taxon>Aphididae</taxon>
        <taxon>Aphidini</taxon>
        <taxon>Schizaphis</taxon>
    </lineage>
</organism>
<sequence length="708" mass="82159">MYMQLLRKHTIQNLEFNVLSKHNVVYNNANNIVNIGNEPSQNNNSELDIESSEITKVISNIENDHCYIANNNKRLKRHNIDRNVIEESSTSDETLPSTKMIKLHKLAFFRGFLENINLINIPSKWYSDIGHVNKINIISFYKLGPYKDNFTRVIEKQIIFTEESQLLLYIYNKRIEMSELGYSSNNMQIETYENIEGLIRTFDKINICHGSMSSNLSDIKLSYGHQKIETFGVIKHLKCSTILTDDKSGERNVCIWCKRLDYSIKHKKLREKNNKKTRIFFSPQKKKKLQLLNKAKHLLKKKCSRATSRVVNLQNSLNNNKEEMKKMSESKIEELLESNNIPQCQSDLIHEIFKASKIKNCKQRRYSDNWMLLCMLLQIRSPSGYRFLRDNNILPLPCINTIRQYLLAVKIGCGFDDNFFKLFKKKMESKTEQQRQGIIVLDEVYLRESLSVNSQTLTYIGLEDFGNELETKGAQKANHALVFMWQSLADNLVQPIAVFASSGTVKGVDLAKLTVRAIMLMEDAGAEVVGLTCDGASTNRTMWSHLGINASTENFQNYFINPFDCSRKIFIFSDAPHLLKTIRNRLYEKKQLTVHPSTNPIKWEFYTNIFKIESNSILKVCPKLTRNHFELNNLTKMKVKYAAELFSMSTAKGIEFYKNKKYNGFNDSDETIKFTILMNNMFDALNRKYPAEGIKKNSRDIEVFHMLC</sequence>
<keyword evidence="1" id="KW-0175">Coiled coil</keyword>
<accession>A0A2S2NN73</accession>
<protein>
    <submittedName>
        <fullName evidence="4">THAP domain-containing protein 9</fullName>
    </submittedName>
</protein>
<dbReference type="Pfam" id="PF21787">
    <property type="entry name" value="TNP-like_RNaseH_N"/>
    <property type="match status" value="1"/>
</dbReference>
<dbReference type="AlphaFoldDB" id="A0A2S2NN73"/>
<evidence type="ECO:0000259" key="3">
    <source>
        <dbReference type="Pfam" id="PF21788"/>
    </source>
</evidence>
<dbReference type="Pfam" id="PF21788">
    <property type="entry name" value="TNP-like_GBD"/>
    <property type="match status" value="1"/>
</dbReference>
<dbReference type="InterPro" id="IPR048366">
    <property type="entry name" value="TNP-like_GBD"/>
</dbReference>
<evidence type="ECO:0000313" key="4">
    <source>
        <dbReference type="EMBL" id="MBY18641.1"/>
    </source>
</evidence>
<dbReference type="InterPro" id="IPR048365">
    <property type="entry name" value="TNP-like_RNaseH_N"/>
</dbReference>
<evidence type="ECO:0000256" key="1">
    <source>
        <dbReference type="SAM" id="Coils"/>
    </source>
</evidence>